<dbReference type="Gene3D" id="3.90.79.10">
    <property type="entry name" value="Nucleoside Triphosphate Pyrophosphohydrolase"/>
    <property type="match status" value="1"/>
</dbReference>
<proteinExistence type="predicted"/>
<evidence type="ECO:0000259" key="2">
    <source>
        <dbReference type="PROSITE" id="PS51462"/>
    </source>
</evidence>
<dbReference type="PROSITE" id="PS51462">
    <property type="entry name" value="NUDIX"/>
    <property type="match status" value="1"/>
</dbReference>
<evidence type="ECO:0000313" key="3">
    <source>
        <dbReference type="EMBL" id="KAB8078086.1"/>
    </source>
</evidence>
<gene>
    <name evidence="3" type="ORF">BDV29DRAFT_166869</name>
</gene>
<dbReference type="PANTHER" id="PTHR13622:SF11">
    <property type="entry name" value="THIAMIN PYROPHOSPHOKINASE"/>
    <property type="match status" value="1"/>
</dbReference>
<accession>A0A5N5XBQ5</accession>
<dbReference type="Pfam" id="PF00293">
    <property type="entry name" value="NUDIX"/>
    <property type="match status" value="1"/>
</dbReference>
<sequence>MKTLLDVVRDCDNFPYAEDTDQVYEQLRSSLWKFYLPEDPRPHGLMVDSVVEKMPWTSNFRVIRKPIKEVHLIQPEGPNWQEKCTQIIEQQVELAREKGVFPALGKTRHEIFPIVGANFSVGIDRSAFSMLGSIGRGVHMTVYTRTESGLKFWIPQRNFNKAYGGLLDNTVAGGMALGEKPLECLVREAEEEAGMSEELIRENARAVGTVTWMSVSDERARGQAGLINPGVLYVYDLEVGPEVVFKVVDDDVYAFHLMGTEEVKRAMLEGRFKPASASVLVDFFVRHGIVTAEEEEDYTEIVSRLHRKLPLPTSSQP</sequence>
<dbReference type="SUPFAM" id="SSF55811">
    <property type="entry name" value="Nudix"/>
    <property type="match status" value="1"/>
</dbReference>
<dbReference type="CDD" id="cd03676">
    <property type="entry name" value="NUDIX_Tnr3_like"/>
    <property type="match status" value="1"/>
</dbReference>
<dbReference type="AlphaFoldDB" id="A0A5N5XBQ5"/>
<keyword evidence="1" id="KW-0378">Hydrolase</keyword>
<evidence type="ECO:0000256" key="1">
    <source>
        <dbReference type="ARBA" id="ARBA00022801"/>
    </source>
</evidence>
<dbReference type="FunFam" id="3.90.79.10:FF:000019">
    <property type="entry name" value="Thiamin pyrophosphokinase, putative"/>
    <property type="match status" value="1"/>
</dbReference>
<dbReference type="InterPro" id="IPR015797">
    <property type="entry name" value="NUDIX_hydrolase-like_dom_sf"/>
</dbReference>
<dbReference type="PROSITE" id="PS00893">
    <property type="entry name" value="NUDIX_BOX"/>
    <property type="match status" value="1"/>
</dbReference>
<dbReference type="OrthoDB" id="10261522at2759"/>
<dbReference type="InterPro" id="IPR000086">
    <property type="entry name" value="NUDIX_hydrolase_dom"/>
</dbReference>
<dbReference type="InterPro" id="IPR020084">
    <property type="entry name" value="NUDIX_hydrolase_CS"/>
</dbReference>
<dbReference type="Proteomes" id="UP000326565">
    <property type="component" value="Unassembled WGS sequence"/>
</dbReference>
<evidence type="ECO:0000313" key="4">
    <source>
        <dbReference type="Proteomes" id="UP000326565"/>
    </source>
</evidence>
<keyword evidence="4" id="KW-1185">Reference proteome</keyword>
<protein>
    <recommendedName>
        <fullName evidence="2">Nudix hydrolase domain-containing protein</fullName>
    </recommendedName>
</protein>
<dbReference type="EMBL" id="ML732161">
    <property type="protein sequence ID" value="KAB8078086.1"/>
    <property type="molecule type" value="Genomic_DNA"/>
</dbReference>
<dbReference type="PANTHER" id="PTHR13622">
    <property type="entry name" value="THIAMIN PYROPHOSPHOKINASE"/>
    <property type="match status" value="1"/>
</dbReference>
<name>A0A5N5XBQ5_9EURO</name>
<feature type="domain" description="Nudix hydrolase" evidence="2">
    <location>
        <begin position="133"/>
        <end position="280"/>
    </location>
</feature>
<reference evidence="3 4" key="1">
    <citation type="submission" date="2019-04" db="EMBL/GenBank/DDBJ databases">
        <title>Friends and foes A comparative genomics study of 23 Aspergillus species from section Flavi.</title>
        <authorList>
            <consortium name="DOE Joint Genome Institute"/>
            <person name="Kjaerbolling I."/>
            <person name="Vesth T."/>
            <person name="Frisvad J.C."/>
            <person name="Nybo J.L."/>
            <person name="Theobald S."/>
            <person name="Kildgaard S."/>
            <person name="Isbrandt T."/>
            <person name="Kuo A."/>
            <person name="Sato A."/>
            <person name="Lyhne E.K."/>
            <person name="Kogle M.E."/>
            <person name="Wiebenga A."/>
            <person name="Kun R.S."/>
            <person name="Lubbers R.J."/>
            <person name="Makela M.R."/>
            <person name="Barry K."/>
            <person name="Chovatia M."/>
            <person name="Clum A."/>
            <person name="Daum C."/>
            <person name="Haridas S."/>
            <person name="He G."/>
            <person name="LaButti K."/>
            <person name="Lipzen A."/>
            <person name="Mondo S."/>
            <person name="Riley R."/>
            <person name="Salamov A."/>
            <person name="Simmons B.A."/>
            <person name="Magnuson J.K."/>
            <person name="Henrissat B."/>
            <person name="Mortensen U.H."/>
            <person name="Larsen T.O."/>
            <person name="Devries R.P."/>
            <person name="Grigoriev I.V."/>
            <person name="Machida M."/>
            <person name="Baker S.E."/>
            <person name="Andersen M.R."/>
        </authorList>
    </citation>
    <scope>NUCLEOTIDE SEQUENCE [LARGE SCALE GENOMIC DNA]</scope>
    <source>
        <strain evidence="3 4">CBS 151.66</strain>
    </source>
</reference>
<organism evidence="3 4">
    <name type="scientific">Aspergillus leporis</name>
    <dbReference type="NCBI Taxonomy" id="41062"/>
    <lineage>
        <taxon>Eukaryota</taxon>
        <taxon>Fungi</taxon>
        <taxon>Dikarya</taxon>
        <taxon>Ascomycota</taxon>
        <taxon>Pezizomycotina</taxon>
        <taxon>Eurotiomycetes</taxon>
        <taxon>Eurotiomycetidae</taxon>
        <taxon>Eurotiales</taxon>
        <taxon>Aspergillaceae</taxon>
        <taxon>Aspergillus</taxon>
        <taxon>Aspergillus subgen. Circumdati</taxon>
    </lineage>
</organism>
<dbReference type="GO" id="GO:0044715">
    <property type="term" value="F:8-oxo-dGDP phosphatase activity"/>
    <property type="evidence" value="ECO:0007669"/>
    <property type="project" value="TreeGrafter"/>
</dbReference>